<dbReference type="Proteomes" id="UP000009011">
    <property type="component" value="Chromosome"/>
</dbReference>
<evidence type="ECO:0008006" key="3">
    <source>
        <dbReference type="Google" id="ProtNLM"/>
    </source>
</evidence>
<organism evidence="1 2">
    <name type="scientific">Melioribacter roseus (strain DSM 23840 / JCM 17771 / VKM B-2668 / P3M-2)</name>
    <dbReference type="NCBI Taxonomy" id="1191523"/>
    <lineage>
        <taxon>Bacteria</taxon>
        <taxon>Pseudomonadati</taxon>
        <taxon>Ignavibacteriota</taxon>
        <taxon>Ignavibacteria</taxon>
        <taxon>Ignavibacteriales</taxon>
        <taxon>Melioribacteraceae</taxon>
        <taxon>Melioribacter</taxon>
    </lineage>
</organism>
<dbReference type="HOGENOM" id="CLU_2180715_0_0_10"/>
<gene>
    <name evidence="1" type="ordered locus">MROS_1071</name>
</gene>
<protein>
    <recommendedName>
        <fullName evidence="3">PEGA domain-containing protein</fullName>
    </recommendedName>
</protein>
<accession>I6Z581</accession>
<reference evidence="1 2" key="1">
    <citation type="journal article" date="2013" name="PLoS ONE">
        <title>Genomic analysis of Melioribacter roseus, facultatively anaerobic organotrophic bacterium representing a novel deep lineage within Bacteriodetes/Chlorobi group.</title>
        <authorList>
            <person name="Kadnikov V.V."/>
            <person name="Mardanov A.V."/>
            <person name="Podosokorskaya O.A."/>
            <person name="Gavrilov S.N."/>
            <person name="Kublanov I.V."/>
            <person name="Beletsky A.V."/>
            <person name="Bonch-Osmolovskaya E.A."/>
            <person name="Ravin N.V."/>
        </authorList>
    </citation>
    <scope>NUCLEOTIDE SEQUENCE [LARGE SCALE GENOMIC DNA]</scope>
    <source>
        <strain evidence="2">JCM 17771 / P3M-2</strain>
    </source>
</reference>
<name>I6Z581_MELRP</name>
<proteinExistence type="predicted"/>
<dbReference type="KEGG" id="mro:MROS_1071"/>
<sequence length="109" mass="12171">MSYIARGSAHEAQNIVIIEVVTQYRFVYDDGVFRKVYSPFSILDENGQTVINSGEVYDRPTQIKIKPGHYKIVVKNSSGYSKAKEITIKHGNRFQVITINELPAHGGGA</sequence>
<dbReference type="RefSeq" id="WP_014855746.1">
    <property type="nucleotide sequence ID" value="NC_018178.1"/>
</dbReference>
<evidence type="ECO:0000313" key="1">
    <source>
        <dbReference type="EMBL" id="AFN74310.1"/>
    </source>
</evidence>
<dbReference type="AlphaFoldDB" id="I6Z581"/>
<evidence type="ECO:0000313" key="2">
    <source>
        <dbReference type="Proteomes" id="UP000009011"/>
    </source>
</evidence>
<dbReference type="EMBL" id="CP003557">
    <property type="protein sequence ID" value="AFN74310.1"/>
    <property type="molecule type" value="Genomic_DNA"/>
</dbReference>
<keyword evidence="2" id="KW-1185">Reference proteome</keyword>